<sequence length="186" mass="21191">MLPLLLADIFYTIREVALDGMIIVPSMIVIERMFSILKAKTYENWFSWKFIIVICCSVCYFISYCAMAKKSVIGLTLSERYQHAENQAAYGTVLKFAITTALIIIIASLLLVLRQYLPSCFKFFRFALCKRNKVAAAGESTSVVHIQSFTGQNLKVPDETNFYFKSLTDQWDAKLVKTKKPLVKIS</sequence>
<accession>A0A7E4VT31</accession>
<dbReference type="Proteomes" id="UP000492821">
    <property type="component" value="Unassembled WGS sequence"/>
</dbReference>
<evidence type="ECO:0000313" key="3">
    <source>
        <dbReference type="WBParaSite" id="Pan_g23851.t1"/>
    </source>
</evidence>
<keyword evidence="1" id="KW-1133">Transmembrane helix</keyword>
<proteinExistence type="predicted"/>
<reference evidence="3" key="2">
    <citation type="submission" date="2020-10" db="UniProtKB">
        <authorList>
            <consortium name="WormBaseParasite"/>
        </authorList>
    </citation>
    <scope>IDENTIFICATION</scope>
</reference>
<protein>
    <submittedName>
        <fullName evidence="3">Serpentine receptor class gamma</fullName>
    </submittedName>
</protein>
<evidence type="ECO:0000256" key="1">
    <source>
        <dbReference type="SAM" id="Phobius"/>
    </source>
</evidence>
<dbReference type="AlphaFoldDB" id="A0A7E4VT31"/>
<keyword evidence="1" id="KW-0472">Membrane</keyword>
<feature type="transmembrane region" description="Helical" evidence="1">
    <location>
        <begin position="16"/>
        <end position="34"/>
    </location>
</feature>
<feature type="transmembrane region" description="Helical" evidence="1">
    <location>
        <begin position="89"/>
        <end position="113"/>
    </location>
</feature>
<keyword evidence="1" id="KW-0812">Transmembrane</keyword>
<name>A0A7E4VT31_PANRE</name>
<feature type="transmembrane region" description="Helical" evidence="1">
    <location>
        <begin position="46"/>
        <end position="69"/>
    </location>
</feature>
<reference evidence="2" key="1">
    <citation type="journal article" date="2013" name="Genetics">
        <title>The draft genome and transcriptome of Panagrellus redivivus are shaped by the harsh demands of a free-living lifestyle.</title>
        <authorList>
            <person name="Srinivasan J."/>
            <person name="Dillman A.R."/>
            <person name="Macchietto M.G."/>
            <person name="Heikkinen L."/>
            <person name="Lakso M."/>
            <person name="Fracchia K.M."/>
            <person name="Antoshechkin I."/>
            <person name="Mortazavi A."/>
            <person name="Wong G."/>
            <person name="Sternberg P.W."/>
        </authorList>
    </citation>
    <scope>NUCLEOTIDE SEQUENCE [LARGE SCALE GENOMIC DNA]</scope>
    <source>
        <strain evidence="2">MT8872</strain>
    </source>
</reference>
<dbReference type="WBParaSite" id="Pan_g23851.t1">
    <property type="protein sequence ID" value="Pan_g23851.t1"/>
    <property type="gene ID" value="Pan_g23851"/>
</dbReference>
<evidence type="ECO:0000313" key="2">
    <source>
        <dbReference type="Proteomes" id="UP000492821"/>
    </source>
</evidence>
<keyword evidence="2" id="KW-1185">Reference proteome</keyword>
<organism evidence="2 3">
    <name type="scientific">Panagrellus redivivus</name>
    <name type="common">Microworm</name>
    <dbReference type="NCBI Taxonomy" id="6233"/>
    <lineage>
        <taxon>Eukaryota</taxon>
        <taxon>Metazoa</taxon>
        <taxon>Ecdysozoa</taxon>
        <taxon>Nematoda</taxon>
        <taxon>Chromadorea</taxon>
        <taxon>Rhabditida</taxon>
        <taxon>Tylenchina</taxon>
        <taxon>Panagrolaimomorpha</taxon>
        <taxon>Panagrolaimoidea</taxon>
        <taxon>Panagrolaimidae</taxon>
        <taxon>Panagrellus</taxon>
    </lineage>
</organism>